<evidence type="ECO:0000313" key="7">
    <source>
        <dbReference type="EMBL" id="CAF0877309.1"/>
    </source>
</evidence>
<evidence type="ECO:0000256" key="3">
    <source>
        <dbReference type="ARBA" id="ARBA00022989"/>
    </source>
</evidence>
<dbReference type="Proteomes" id="UP000663870">
    <property type="component" value="Unassembled WGS sequence"/>
</dbReference>
<sequence length="292" mass="33845">MIAIILNLSGFVLSLFTSIFAIILCLFILVQRRYRQNLEFFIYATTFFAVSLFSLLLFLLNVRSLRLDYSIGYDGDSIMCRLHGYFLCVTASATFNGYCLQAASRLIHIVYRQHVWLRTFKVHLLAVIFNWLLACFLMCPYLIFEDLLIYIPSENYCIIPFTNLPGKIYIVLSAFLIQFGFISLVYFRLVVFLHHSVVRNANREFAVVKSIFYTFLIMGTMGILNGIVWVVYLFTNYLYPMSYRLQLLSYSISALIITVAIIVLNPRIRCLVFVRKRSIIPLCQLAAIPIRA</sequence>
<dbReference type="EMBL" id="CAJNOL010000137">
    <property type="protein sequence ID" value="CAF0877309.1"/>
    <property type="molecule type" value="Genomic_DNA"/>
</dbReference>
<feature type="transmembrane region" description="Helical" evidence="5">
    <location>
        <begin position="247"/>
        <end position="268"/>
    </location>
</feature>
<accession>A0A813XXS1</accession>
<gene>
    <name evidence="7" type="ORF">JXQ802_LOCUS7974</name>
</gene>
<name>A0A813XXS1_9BILA</name>
<feature type="transmembrane region" description="Helical" evidence="5">
    <location>
        <begin position="82"/>
        <end position="103"/>
    </location>
</feature>
<feature type="transmembrane region" description="Helical" evidence="5">
    <location>
        <begin position="124"/>
        <end position="144"/>
    </location>
</feature>
<comment type="caution">
    <text evidence="7">The sequence shown here is derived from an EMBL/GenBank/DDBJ whole genome shotgun (WGS) entry which is preliminary data.</text>
</comment>
<evidence type="ECO:0000256" key="4">
    <source>
        <dbReference type="ARBA" id="ARBA00023136"/>
    </source>
</evidence>
<evidence type="ECO:0000313" key="8">
    <source>
        <dbReference type="Proteomes" id="UP000663870"/>
    </source>
</evidence>
<evidence type="ECO:0000256" key="2">
    <source>
        <dbReference type="ARBA" id="ARBA00022692"/>
    </source>
</evidence>
<keyword evidence="8" id="KW-1185">Reference proteome</keyword>
<protein>
    <recommendedName>
        <fullName evidence="6">G-protein coupled receptors family 1 profile domain-containing protein</fullName>
    </recommendedName>
</protein>
<feature type="transmembrane region" description="Helical" evidence="5">
    <location>
        <begin position="168"/>
        <end position="191"/>
    </location>
</feature>
<keyword evidence="4 5" id="KW-0472">Membrane</keyword>
<dbReference type="AlphaFoldDB" id="A0A813XXS1"/>
<dbReference type="GO" id="GO:0016020">
    <property type="term" value="C:membrane"/>
    <property type="evidence" value="ECO:0007669"/>
    <property type="project" value="UniProtKB-SubCell"/>
</dbReference>
<evidence type="ECO:0000256" key="5">
    <source>
        <dbReference type="SAM" id="Phobius"/>
    </source>
</evidence>
<feature type="transmembrane region" description="Helical" evidence="5">
    <location>
        <begin position="6"/>
        <end position="29"/>
    </location>
</feature>
<dbReference type="PROSITE" id="PS50262">
    <property type="entry name" value="G_PROTEIN_RECEP_F1_2"/>
    <property type="match status" value="1"/>
</dbReference>
<dbReference type="SUPFAM" id="SSF81321">
    <property type="entry name" value="Family A G protein-coupled receptor-like"/>
    <property type="match status" value="1"/>
</dbReference>
<keyword evidence="3 5" id="KW-1133">Transmembrane helix</keyword>
<organism evidence="7 8">
    <name type="scientific">Rotaria sordida</name>
    <dbReference type="NCBI Taxonomy" id="392033"/>
    <lineage>
        <taxon>Eukaryota</taxon>
        <taxon>Metazoa</taxon>
        <taxon>Spiralia</taxon>
        <taxon>Gnathifera</taxon>
        <taxon>Rotifera</taxon>
        <taxon>Eurotatoria</taxon>
        <taxon>Bdelloidea</taxon>
        <taxon>Philodinida</taxon>
        <taxon>Philodinidae</taxon>
        <taxon>Rotaria</taxon>
    </lineage>
</organism>
<comment type="subcellular location">
    <subcellularLocation>
        <location evidence="1">Membrane</location>
    </subcellularLocation>
</comment>
<proteinExistence type="predicted"/>
<evidence type="ECO:0000256" key="1">
    <source>
        <dbReference type="ARBA" id="ARBA00004370"/>
    </source>
</evidence>
<feature type="domain" description="G-protein coupled receptors family 1 profile" evidence="6">
    <location>
        <begin position="21"/>
        <end position="257"/>
    </location>
</feature>
<reference evidence="7" key="1">
    <citation type="submission" date="2021-02" db="EMBL/GenBank/DDBJ databases">
        <authorList>
            <person name="Nowell W R."/>
        </authorList>
    </citation>
    <scope>NUCLEOTIDE SEQUENCE</scope>
</reference>
<feature type="transmembrane region" description="Helical" evidence="5">
    <location>
        <begin position="211"/>
        <end position="235"/>
    </location>
</feature>
<dbReference type="Gene3D" id="1.20.1070.10">
    <property type="entry name" value="Rhodopsin 7-helix transmembrane proteins"/>
    <property type="match status" value="1"/>
</dbReference>
<evidence type="ECO:0000259" key="6">
    <source>
        <dbReference type="PROSITE" id="PS50262"/>
    </source>
</evidence>
<dbReference type="InterPro" id="IPR017452">
    <property type="entry name" value="GPCR_Rhodpsn_7TM"/>
</dbReference>
<keyword evidence="2 5" id="KW-0812">Transmembrane</keyword>
<feature type="transmembrane region" description="Helical" evidence="5">
    <location>
        <begin position="41"/>
        <end position="62"/>
    </location>
</feature>